<dbReference type="GO" id="GO:0008713">
    <property type="term" value="F:ADP-heptose-lipopolysaccharide heptosyltransferase activity"/>
    <property type="evidence" value="ECO:0007669"/>
    <property type="project" value="TreeGrafter"/>
</dbReference>
<dbReference type="InterPro" id="IPR002201">
    <property type="entry name" value="Glyco_trans_9"/>
</dbReference>
<dbReference type="CDD" id="cd03789">
    <property type="entry name" value="GT9_LPS_heptosyltransferase"/>
    <property type="match status" value="1"/>
</dbReference>
<dbReference type="KEGG" id="ssg:Selsp_0397"/>
<keyword evidence="2 4" id="KW-0808">Transferase</keyword>
<evidence type="ECO:0000313" key="4">
    <source>
        <dbReference type="EMBL" id="EEX76474.1"/>
    </source>
</evidence>
<dbReference type="PANTHER" id="PTHR30160">
    <property type="entry name" value="TETRAACYLDISACCHARIDE 4'-KINASE-RELATED"/>
    <property type="match status" value="1"/>
</dbReference>
<name>C9LXU1_SELS3</name>
<accession>C9LXU1</accession>
<sequence>MKINLNNMRLLVEGTPGMGDLIMLTPALRELKNQFPGCEITIMSHPGNLKMVDRLPYVSRVCPIDKSVTGILKTARLLHQQDIIIFTTWQSLYARMLKFLRVSFCAGVCKEKYLKRKYFHLVLPHLDSYGTQYRPQSIANQLGQALGMQLSINAHYDVSTPTEEEWQSVKTKLHQLGRSLNEEKPYIVFAPVGRTAQSIPSSLVMAAIEHLQKNYPYEIVLSHDHPLSYLQSLKQQEGTNNIYDLSGCLSLRELIALLDRAQLVIATDSGPMHIACARKTPSIALFTTDVPSRWAGPFCHPISMHMTCSSTCNAEVARTCLEKKCLTKITPNMICSTINQVICSI</sequence>
<dbReference type="AlphaFoldDB" id="C9LXU1"/>
<dbReference type="GO" id="GO:0009244">
    <property type="term" value="P:lipopolysaccharide core region biosynthetic process"/>
    <property type="evidence" value="ECO:0007669"/>
    <property type="project" value="TreeGrafter"/>
</dbReference>
<dbReference type="PANTHER" id="PTHR30160:SF1">
    <property type="entry name" value="LIPOPOLYSACCHARIDE 1,2-N-ACETYLGLUCOSAMINETRANSFERASE-RELATED"/>
    <property type="match status" value="1"/>
</dbReference>
<dbReference type="EMBL" id="CP002637">
    <property type="protein sequence ID" value="AEB99369.1"/>
    <property type="molecule type" value="Genomic_DNA"/>
</dbReference>
<dbReference type="STRING" id="546271.Selsp_0397"/>
<dbReference type="Proteomes" id="UP000011124">
    <property type="component" value="Chromosome"/>
</dbReference>
<dbReference type="Proteomes" id="UP000003505">
    <property type="component" value="Unassembled WGS sequence"/>
</dbReference>
<evidence type="ECO:0000256" key="2">
    <source>
        <dbReference type="ARBA" id="ARBA00022679"/>
    </source>
</evidence>
<dbReference type="eggNOG" id="COG0859">
    <property type="taxonomic scope" value="Bacteria"/>
</dbReference>
<proteinExistence type="predicted"/>
<dbReference type="HOGENOM" id="CLU_038371_0_0_9"/>
<gene>
    <name evidence="3" type="ordered locus">Selsp_0397</name>
    <name evidence="4" type="ORF">SELSPUOL_02299</name>
</gene>
<dbReference type="EMBL" id="ACKP02000049">
    <property type="protein sequence ID" value="EEX76474.1"/>
    <property type="molecule type" value="Genomic_DNA"/>
</dbReference>
<evidence type="ECO:0000313" key="3">
    <source>
        <dbReference type="EMBL" id="AEB99369.1"/>
    </source>
</evidence>
<dbReference type="Pfam" id="PF01075">
    <property type="entry name" value="Glyco_transf_9"/>
    <property type="match status" value="1"/>
</dbReference>
<keyword evidence="6" id="KW-1185">Reference proteome</keyword>
<dbReference type="Gene3D" id="3.40.50.2000">
    <property type="entry name" value="Glycogen Phosphorylase B"/>
    <property type="match status" value="2"/>
</dbReference>
<evidence type="ECO:0000256" key="1">
    <source>
        <dbReference type="ARBA" id="ARBA00022676"/>
    </source>
</evidence>
<protein>
    <submittedName>
        <fullName evidence="3">Glycosyl transferase family 9</fullName>
    </submittedName>
    <submittedName>
        <fullName evidence="4">Heptosyltransferase</fullName>
    </submittedName>
</protein>
<organism evidence="4 5">
    <name type="scientific">Selenomonas sputigena (strain ATCC 35185 / DSM 20758 / CCUG 44933 / VPI D19B-28)</name>
    <dbReference type="NCBI Taxonomy" id="546271"/>
    <lineage>
        <taxon>Bacteria</taxon>
        <taxon>Bacillati</taxon>
        <taxon>Bacillota</taxon>
        <taxon>Negativicutes</taxon>
        <taxon>Selenomonadales</taxon>
        <taxon>Selenomonadaceae</taxon>
        <taxon>Selenomonas</taxon>
    </lineage>
</organism>
<dbReference type="RefSeq" id="WP_006193645.1">
    <property type="nucleotide sequence ID" value="NC_015437.1"/>
</dbReference>
<keyword evidence="1" id="KW-0328">Glycosyltransferase</keyword>
<dbReference type="InterPro" id="IPR051199">
    <property type="entry name" value="LPS_LOS_Heptosyltrfase"/>
</dbReference>
<dbReference type="OrthoDB" id="9779555at2"/>
<dbReference type="SUPFAM" id="SSF53756">
    <property type="entry name" value="UDP-Glycosyltransferase/glycogen phosphorylase"/>
    <property type="match status" value="1"/>
</dbReference>
<reference evidence="3 6" key="2">
    <citation type="submission" date="2011-04" db="EMBL/GenBank/DDBJ databases">
        <title>The complete genome of Selenomonas sputigena DSM 20758.</title>
        <authorList>
            <consortium name="US DOE Joint Genome Institute (JGI-PGF)"/>
            <person name="Lucas S."/>
            <person name="Copeland A."/>
            <person name="Lapidus A."/>
            <person name="Bruce D."/>
            <person name="Goodwin L."/>
            <person name="Pitluck S."/>
            <person name="Peters L."/>
            <person name="Kyrpides N."/>
            <person name="Mavromatis K."/>
            <person name="Ivanova N."/>
            <person name="Ovchinnikova G."/>
            <person name="Teshima H."/>
            <person name="Detter J.C."/>
            <person name="Tapia R."/>
            <person name="Han C."/>
            <person name="Land M."/>
            <person name="Hauser L."/>
            <person name="Markowitz V."/>
            <person name="Cheng J.-F."/>
            <person name="Hugenholtz P."/>
            <person name="Woyke T."/>
            <person name="Wu D."/>
            <person name="Gronow S."/>
            <person name="Wellnitz S."/>
            <person name="Schneider S."/>
            <person name="Klenk H.-P."/>
            <person name="Eisen J.A."/>
        </authorList>
    </citation>
    <scope>NUCLEOTIDE SEQUENCE [LARGE SCALE GENOMIC DNA]</scope>
    <source>
        <strain evidence="3">ATCC 35185</strain>
        <strain evidence="6">ATCC 35185 / DSM 20758 / VPI D19B-28</strain>
    </source>
</reference>
<evidence type="ECO:0000313" key="5">
    <source>
        <dbReference type="Proteomes" id="UP000003505"/>
    </source>
</evidence>
<evidence type="ECO:0000313" key="6">
    <source>
        <dbReference type="Proteomes" id="UP000011124"/>
    </source>
</evidence>
<dbReference type="GO" id="GO:0005829">
    <property type="term" value="C:cytosol"/>
    <property type="evidence" value="ECO:0007669"/>
    <property type="project" value="TreeGrafter"/>
</dbReference>
<reference evidence="4 5" key="1">
    <citation type="submission" date="2009-09" db="EMBL/GenBank/DDBJ databases">
        <authorList>
            <person name="Weinstock G."/>
            <person name="Sodergren E."/>
            <person name="Clifton S."/>
            <person name="Fulton L."/>
            <person name="Fulton B."/>
            <person name="Courtney L."/>
            <person name="Fronick C."/>
            <person name="Harrison M."/>
            <person name="Strong C."/>
            <person name="Farmer C."/>
            <person name="Delahaunty K."/>
            <person name="Markovic C."/>
            <person name="Hall O."/>
            <person name="Minx P."/>
            <person name="Tomlinson C."/>
            <person name="Mitreva M."/>
            <person name="Nelson J."/>
            <person name="Hou S."/>
            <person name="Wollam A."/>
            <person name="Pepin K.H."/>
            <person name="Johnson M."/>
            <person name="Bhonagiri V."/>
            <person name="Nash W.E."/>
            <person name="Warren W."/>
            <person name="Chinwalla A."/>
            <person name="Mardis E.R."/>
            <person name="Wilson R.K."/>
        </authorList>
    </citation>
    <scope>NUCLEOTIDE SEQUENCE [LARGE SCALE GENOMIC DNA]</scope>
    <source>
        <strain evidence="4">ATCC 35185</strain>
        <strain evidence="5">ATCC 35185 / DSM 20758 / VPI D19B-28</strain>
    </source>
</reference>